<evidence type="ECO:0000256" key="4">
    <source>
        <dbReference type="ARBA" id="ARBA00023136"/>
    </source>
</evidence>
<dbReference type="GO" id="GO:0012505">
    <property type="term" value="C:endomembrane system"/>
    <property type="evidence" value="ECO:0007669"/>
    <property type="project" value="UniProtKB-SubCell"/>
</dbReference>
<feature type="transmembrane region" description="Helical" evidence="5">
    <location>
        <begin position="7"/>
        <end position="31"/>
    </location>
</feature>
<dbReference type="Proteomes" id="UP000576969">
    <property type="component" value="Unassembled WGS sequence"/>
</dbReference>
<dbReference type="InterPro" id="IPR003807">
    <property type="entry name" value="DUF202"/>
</dbReference>
<evidence type="ECO:0000313" key="8">
    <source>
        <dbReference type="Proteomes" id="UP000576969"/>
    </source>
</evidence>
<feature type="transmembrane region" description="Helical" evidence="5">
    <location>
        <begin position="37"/>
        <end position="58"/>
    </location>
</feature>
<gene>
    <name evidence="7" type="ORF">BJ991_003617</name>
</gene>
<evidence type="ECO:0000313" key="7">
    <source>
        <dbReference type="EMBL" id="NYE21589.1"/>
    </source>
</evidence>
<comment type="subcellular location">
    <subcellularLocation>
        <location evidence="1">Endomembrane system</location>
        <topology evidence="1">Multi-pass membrane protein</topology>
    </subcellularLocation>
</comment>
<evidence type="ECO:0000256" key="3">
    <source>
        <dbReference type="ARBA" id="ARBA00022989"/>
    </source>
</evidence>
<dbReference type="AlphaFoldDB" id="A0A7Y9GRX5"/>
<reference evidence="7 8" key="1">
    <citation type="submission" date="2020-07" db="EMBL/GenBank/DDBJ databases">
        <title>Sequencing the genomes of 1000 actinobacteria strains.</title>
        <authorList>
            <person name="Klenk H.-P."/>
        </authorList>
    </citation>
    <scope>NUCLEOTIDE SEQUENCE [LARGE SCALE GENOMIC DNA]</scope>
    <source>
        <strain evidence="7 8">DSM 24662</strain>
    </source>
</reference>
<keyword evidence="3 5" id="KW-1133">Transmembrane helix</keyword>
<dbReference type="RefSeq" id="WP_343048827.1">
    <property type="nucleotide sequence ID" value="NZ_JACCBV010000001.1"/>
</dbReference>
<evidence type="ECO:0000256" key="2">
    <source>
        <dbReference type="ARBA" id="ARBA00022692"/>
    </source>
</evidence>
<comment type="caution">
    <text evidence="7">The sequence shown here is derived from an EMBL/GenBank/DDBJ whole genome shotgun (WGS) entry which is preliminary data.</text>
</comment>
<keyword evidence="4 5" id="KW-0472">Membrane</keyword>
<name>A0A7Y9GRX5_9MICO</name>
<dbReference type="EMBL" id="JACCBV010000001">
    <property type="protein sequence ID" value="NYE21589.1"/>
    <property type="molecule type" value="Genomic_DNA"/>
</dbReference>
<protein>
    <submittedName>
        <fullName evidence="7">Putative membrane protein</fullName>
    </submittedName>
</protein>
<evidence type="ECO:0000259" key="6">
    <source>
        <dbReference type="Pfam" id="PF02656"/>
    </source>
</evidence>
<feature type="domain" description="DUF202" evidence="6">
    <location>
        <begin position="1"/>
        <end position="64"/>
    </location>
</feature>
<keyword evidence="2 5" id="KW-0812">Transmembrane</keyword>
<evidence type="ECO:0000256" key="1">
    <source>
        <dbReference type="ARBA" id="ARBA00004127"/>
    </source>
</evidence>
<feature type="transmembrane region" description="Helical" evidence="5">
    <location>
        <begin position="70"/>
        <end position="93"/>
    </location>
</feature>
<sequence>MANERTFLAWIRSSVALVAGGVALVALRVPIDAGFRVASAIVFISLGMLAAIQAWIGWARTERALRENRALPGPALGVVITVGVLAGTALIVVGSVV</sequence>
<dbReference type="Pfam" id="PF02656">
    <property type="entry name" value="DUF202"/>
    <property type="match status" value="1"/>
</dbReference>
<proteinExistence type="predicted"/>
<accession>A0A7Y9GRX5</accession>
<organism evidence="7 8">
    <name type="scientific">Microbacterium immunditiarum</name>
    <dbReference type="NCBI Taxonomy" id="337480"/>
    <lineage>
        <taxon>Bacteria</taxon>
        <taxon>Bacillati</taxon>
        <taxon>Actinomycetota</taxon>
        <taxon>Actinomycetes</taxon>
        <taxon>Micrococcales</taxon>
        <taxon>Microbacteriaceae</taxon>
        <taxon>Microbacterium</taxon>
    </lineage>
</organism>
<evidence type="ECO:0000256" key="5">
    <source>
        <dbReference type="SAM" id="Phobius"/>
    </source>
</evidence>
<keyword evidence="8" id="KW-1185">Reference proteome</keyword>